<accession>A0ABQ4WAS5</accession>
<sequence>MSDLEDSTVTYTKVSSLFEDLSDIGSSRVDGMPMMPEDPYAYVVAAFQAPPSSDYVPGPEEPKQAPPSPEFVPEPVYPEFMPPEDEVFLAEEQPLPAASSDDDEDDDDDVEEDEDDDDDEEEEHPAPADSVPPHVHRVARLLDIPTPPPSSLSPWSSLLPQIPSPPLPVSPPLTISPPPLPASPTYPLGYRAAMIRLRAESPSTSHPLPLPSPIVLLHTRASVAMMRAAAPSTYILASRLEAPPSGTPPLLPIPLPTPSPPLRLLSTVCRAGVSEVTLPHQKRLCIALGLRYEVDESSSAPTARPTRGFRADYGFVGTLDDEIRRDPEREVGYGITDAWDDMVEDIHDTYEIYGRLDDAQDDRLLMSGWLNVLHRDRRAHARIARLMETEARLSCEAWVHSMDASDTAHSEVRALRTIVLAQQTEIAAL</sequence>
<dbReference type="EMBL" id="BQNB010008481">
    <property type="protein sequence ID" value="GJS49966.1"/>
    <property type="molecule type" value="Genomic_DNA"/>
</dbReference>
<evidence type="ECO:0000256" key="1">
    <source>
        <dbReference type="SAM" id="MobiDB-lite"/>
    </source>
</evidence>
<protein>
    <submittedName>
        <fullName evidence="2">Uncharacterized protein</fullName>
    </submittedName>
</protein>
<keyword evidence="3" id="KW-1185">Reference proteome</keyword>
<proteinExistence type="predicted"/>
<feature type="region of interest" description="Disordered" evidence="1">
    <location>
        <begin position="50"/>
        <end position="134"/>
    </location>
</feature>
<comment type="caution">
    <text evidence="2">The sequence shown here is derived from an EMBL/GenBank/DDBJ whole genome shotgun (WGS) entry which is preliminary data.</text>
</comment>
<reference evidence="2" key="2">
    <citation type="submission" date="2022-01" db="EMBL/GenBank/DDBJ databases">
        <authorList>
            <person name="Yamashiro T."/>
            <person name="Shiraishi A."/>
            <person name="Satake H."/>
            <person name="Nakayama K."/>
        </authorList>
    </citation>
    <scope>NUCLEOTIDE SEQUENCE</scope>
</reference>
<organism evidence="2 3">
    <name type="scientific">Tanacetum coccineum</name>
    <dbReference type="NCBI Taxonomy" id="301880"/>
    <lineage>
        <taxon>Eukaryota</taxon>
        <taxon>Viridiplantae</taxon>
        <taxon>Streptophyta</taxon>
        <taxon>Embryophyta</taxon>
        <taxon>Tracheophyta</taxon>
        <taxon>Spermatophyta</taxon>
        <taxon>Magnoliopsida</taxon>
        <taxon>eudicotyledons</taxon>
        <taxon>Gunneridae</taxon>
        <taxon>Pentapetalae</taxon>
        <taxon>asterids</taxon>
        <taxon>campanulids</taxon>
        <taxon>Asterales</taxon>
        <taxon>Asteraceae</taxon>
        <taxon>Asteroideae</taxon>
        <taxon>Anthemideae</taxon>
        <taxon>Anthemidinae</taxon>
        <taxon>Tanacetum</taxon>
    </lineage>
</organism>
<gene>
    <name evidence="2" type="ORF">Tco_0600087</name>
</gene>
<evidence type="ECO:0000313" key="3">
    <source>
        <dbReference type="Proteomes" id="UP001151760"/>
    </source>
</evidence>
<evidence type="ECO:0000313" key="2">
    <source>
        <dbReference type="EMBL" id="GJS49966.1"/>
    </source>
</evidence>
<feature type="compositionally biased region" description="Acidic residues" evidence="1">
    <location>
        <begin position="100"/>
        <end position="123"/>
    </location>
</feature>
<dbReference type="Proteomes" id="UP001151760">
    <property type="component" value="Unassembled WGS sequence"/>
</dbReference>
<name>A0ABQ4WAS5_9ASTR</name>
<reference evidence="2" key="1">
    <citation type="journal article" date="2022" name="Int. J. Mol. Sci.">
        <title>Draft Genome of Tanacetum Coccineum: Genomic Comparison of Closely Related Tanacetum-Family Plants.</title>
        <authorList>
            <person name="Yamashiro T."/>
            <person name="Shiraishi A."/>
            <person name="Nakayama K."/>
            <person name="Satake H."/>
        </authorList>
    </citation>
    <scope>NUCLEOTIDE SEQUENCE</scope>
</reference>
<feature type="compositionally biased region" description="Pro residues" evidence="1">
    <location>
        <begin position="64"/>
        <end position="76"/>
    </location>
</feature>